<dbReference type="OrthoDB" id="68960at2157"/>
<dbReference type="STRING" id="273116.gene:9381910"/>
<feature type="domain" description="PRC-barrel" evidence="1">
    <location>
        <begin position="5"/>
        <end position="81"/>
    </location>
</feature>
<keyword evidence="3" id="KW-1185">Reference proteome</keyword>
<dbReference type="Pfam" id="PF05239">
    <property type="entry name" value="PRC"/>
    <property type="match status" value="1"/>
</dbReference>
<dbReference type="GeneID" id="1441227"/>
<dbReference type="KEGG" id="tvo:TVG1143890"/>
<dbReference type="Proteomes" id="UP000001017">
    <property type="component" value="Chromosome"/>
</dbReference>
<evidence type="ECO:0000313" key="2">
    <source>
        <dbReference type="EMBL" id="BAB60253.1"/>
    </source>
</evidence>
<dbReference type="EMBL" id="BA000011">
    <property type="protein sequence ID" value="BAB60253.1"/>
    <property type="molecule type" value="Genomic_DNA"/>
</dbReference>
<dbReference type="InterPro" id="IPR011033">
    <property type="entry name" value="PRC_barrel-like_sf"/>
</dbReference>
<dbReference type="AlphaFoldDB" id="Q979P9"/>
<accession>Q979P9</accession>
<dbReference type="RefSeq" id="WP_010917345.1">
    <property type="nucleotide sequence ID" value="NC_002689.2"/>
</dbReference>
<dbReference type="PhylomeDB" id="Q979P9"/>
<reference evidence="2 3" key="1">
    <citation type="journal article" date="1999" name="Proc. Jpn. Acad.">
        <title>Determination of the complete genomic DNA sequence of Thermoplasma volvanium GSS1.</title>
        <authorList>
            <person name="Kawashima T."/>
            <person name="Yamamoto Y."/>
            <person name="Aramaki H."/>
            <person name="Nunoshiba T."/>
            <person name="Kawamoto T."/>
            <person name="Watanabe K."/>
            <person name="Yamazaki M."/>
            <person name="Kanehori K."/>
            <person name="Amano N."/>
            <person name="Ohya Y."/>
            <person name="Makino K."/>
            <person name="Suzuki M."/>
        </authorList>
    </citation>
    <scope>NUCLEOTIDE SEQUENCE [LARGE SCALE GENOMIC DNA]</scope>
    <source>
        <strain evidence="3">ATCC 51530 / DSM 4299 / JCM 9571 / NBRC 15438 / GSS1</strain>
    </source>
</reference>
<dbReference type="PANTHER" id="PTHR38137">
    <property type="entry name" value="PRC-BARREL DOMAIN PROTEIN"/>
    <property type="match status" value="1"/>
</dbReference>
<dbReference type="HOGENOM" id="CLU_170070_0_0_2"/>
<dbReference type="Gene3D" id="2.30.30.240">
    <property type="entry name" value="PRC-barrel domain"/>
    <property type="match status" value="1"/>
</dbReference>
<protein>
    <recommendedName>
        <fullName evidence="1">PRC-barrel domain-containing protein</fullName>
    </recommendedName>
</protein>
<dbReference type="eggNOG" id="arCOG02155">
    <property type="taxonomic scope" value="Archaea"/>
</dbReference>
<dbReference type="PaxDb" id="273116-14325349"/>
<dbReference type="InterPro" id="IPR027275">
    <property type="entry name" value="PRC-brl_dom"/>
</dbReference>
<evidence type="ECO:0000313" key="3">
    <source>
        <dbReference type="Proteomes" id="UP000001017"/>
    </source>
</evidence>
<name>Q979P9_THEVO</name>
<sequence>MSSFEAYTIENLRGKYVYTNKGIFVGQVSDVILDFDNNVVHGLFIAKTNEKLVKDGDPISIPYNYVRSIGDIIILKSFPDLMHI</sequence>
<evidence type="ECO:0000259" key="1">
    <source>
        <dbReference type="Pfam" id="PF05239"/>
    </source>
</evidence>
<gene>
    <name evidence="2" type="ORF">TVG1143890</name>
</gene>
<reference evidence="2 3" key="2">
    <citation type="journal article" date="2000" name="Proc. Natl. Acad. Sci. U.S.A.">
        <title>Archaeal adaptation to higher temperatures revealed by genomic sequence of Thermoplasma volcanium.</title>
        <authorList>
            <person name="Kawashima T."/>
            <person name="Amano N."/>
            <person name="Koike H."/>
            <person name="Makino S."/>
            <person name="Higuchi S."/>
            <person name="Kawashima-Ohya Y."/>
            <person name="Watanabe K."/>
            <person name="Yamazaki M."/>
            <person name="Kanehori K."/>
            <person name="Kawamoto T."/>
            <person name="Nunoshiba T."/>
            <person name="Yamamoto Y."/>
            <person name="Aramaki H."/>
            <person name="Makino K."/>
            <person name="Suzuki M."/>
        </authorList>
    </citation>
    <scope>NUCLEOTIDE SEQUENCE [LARGE SCALE GENOMIC DNA]</scope>
    <source>
        <strain evidence="3">ATCC 51530 / DSM 4299 / JCM 9571 / NBRC 15438 / GSS1</strain>
    </source>
</reference>
<proteinExistence type="predicted"/>
<dbReference type="SUPFAM" id="SSF50346">
    <property type="entry name" value="PRC-barrel domain"/>
    <property type="match status" value="1"/>
</dbReference>
<organism evidence="2 3">
    <name type="scientific">Thermoplasma volcanium (strain ATCC 51530 / DSM 4299 / JCM 9571 / NBRC 15438 / GSS1)</name>
    <dbReference type="NCBI Taxonomy" id="273116"/>
    <lineage>
        <taxon>Archaea</taxon>
        <taxon>Methanobacteriati</taxon>
        <taxon>Thermoplasmatota</taxon>
        <taxon>Thermoplasmata</taxon>
        <taxon>Thermoplasmatales</taxon>
        <taxon>Thermoplasmataceae</taxon>
        <taxon>Thermoplasma</taxon>
    </lineage>
</organism>
<dbReference type="PANTHER" id="PTHR38137:SF1">
    <property type="entry name" value="PRC-BARREL DOMAIN-CONTAINING PROTEIN"/>
    <property type="match status" value="1"/>
</dbReference>